<dbReference type="Gene3D" id="3.90.10.10">
    <property type="entry name" value="Cytochrome C3"/>
    <property type="match status" value="1"/>
</dbReference>
<proteinExistence type="predicted"/>
<evidence type="ECO:0000313" key="7">
    <source>
        <dbReference type="EMBL" id="NHN87731.1"/>
    </source>
</evidence>
<organism evidence="7 8">
    <name type="scientific">Acetobacter conturbans</name>
    <dbReference type="NCBI Taxonomy" id="1737472"/>
    <lineage>
        <taxon>Bacteria</taxon>
        <taxon>Pseudomonadati</taxon>
        <taxon>Pseudomonadota</taxon>
        <taxon>Alphaproteobacteria</taxon>
        <taxon>Acetobacterales</taxon>
        <taxon>Acetobacteraceae</taxon>
        <taxon>Acetobacter</taxon>
    </lineage>
</organism>
<keyword evidence="1" id="KW-0813">Transport</keyword>
<evidence type="ECO:0000256" key="1">
    <source>
        <dbReference type="ARBA" id="ARBA00022448"/>
    </source>
</evidence>
<evidence type="ECO:0000313" key="8">
    <source>
        <dbReference type="Proteomes" id="UP000631653"/>
    </source>
</evidence>
<sequence length="138" mass="15658">MRVMAAPLRKPTALALRLLAGLLVCGGLIGSALWWHLKGAPKSFAQHALMPLTFAHSDHGAFNCVICHHNYTEPKLASWPFQHCIECHKKTPEITPFIEEQFHHQCESCHLRLKQEKRATGPVRACHICHTREPIPRF</sequence>
<keyword evidence="4" id="KW-0249">Electron transport</keyword>
<keyword evidence="2" id="KW-0349">Heme</keyword>
<gene>
    <name evidence="7" type="ORF">GOB81_03675</name>
</gene>
<evidence type="ECO:0000256" key="4">
    <source>
        <dbReference type="ARBA" id="ARBA00022982"/>
    </source>
</evidence>
<reference evidence="7 8" key="1">
    <citation type="journal article" date="2020" name="Int. J. Syst. Evol. Microbiol.">
        <title>Novel acetic acid bacteria from cider fermentations: Acetobacter conturbans sp. nov. and Acetobacter fallax sp. nov.</title>
        <authorList>
            <person name="Sombolestani A.S."/>
            <person name="Cleenwerck I."/>
            <person name="Cnockaert M."/>
            <person name="Borremans W."/>
            <person name="Wieme A.D."/>
            <person name="De Vuyst L."/>
            <person name="Vandamme P."/>
        </authorList>
    </citation>
    <scope>NUCLEOTIDE SEQUENCE [LARGE SCALE GENOMIC DNA]</scope>
    <source>
        <strain evidence="7 8">LMG 1627</strain>
    </source>
</reference>
<protein>
    <recommendedName>
        <fullName evidence="6">Class III cytochrome C domain-containing protein</fullName>
    </recommendedName>
</protein>
<dbReference type="Pfam" id="PF02085">
    <property type="entry name" value="Cytochrom_CIII"/>
    <property type="match status" value="1"/>
</dbReference>
<feature type="domain" description="Class III cytochrome C" evidence="6">
    <location>
        <begin position="41"/>
        <end position="130"/>
    </location>
</feature>
<dbReference type="CDD" id="cd08168">
    <property type="entry name" value="Cytochrom_C3"/>
    <property type="match status" value="1"/>
</dbReference>
<evidence type="ECO:0000259" key="6">
    <source>
        <dbReference type="Pfam" id="PF02085"/>
    </source>
</evidence>
<dbReference type="Proteomes" id="UP000631653">
    <property type="component" value="Unassembled WGS sequence"/>
</dbReference>
<keyword evidence="8" id="KW-1185">Reference proteome</keyword>
<accession>A0ABX0JWV8</accession>
<dbReference type="SUPFAM" id="SSF48695">
    <property type="entry name" value="Multiheme cytochromes"/>
    <property type="match status" value="1"/>
</dbReference>
<name>A0ABX0JWV8_9PROT</name>
<keyword evidence="3" id="KW-0479">Metal-binding</keyword>
<comment type="caution">
    <text evidence="7">The sequence shown here is derived from an EMBL/GenBank/DDBJ whole genome shotgun (WGS) entry which is preliminary data.</text>
</comment>
<dbReference type="InterPro" id="IPR020942">
    <property type="entry name" value="Cyt_c_III_dom"/>
</dbReference>
<evidence type="ECO:0000256" key="3">
    <source>
        <dbReference type="ARBA" id="ARBA00022723"/>
    </source>
</evidence>
<evidence type="ECO:0000256" key="2">
    <source>
        <dbReference type="ARBA" id="ARBA00022617"/>
    </source>
</evidence>
<dbReference type="InterPro" id="IPR036280">
    <property type="entry name" value="Multihaem_cyt_sf"/>
</dbReference>
<evidence type="ECO:0000256" key="5">
    <source>
        <dbReference type="ARBA" id="ARBA00023004"/>
    </source>
</evidence>
<keyword evidence="5" id="KW-0408">Iron</keyword>
<dbReference type="EMBL" id="WOSY01000003">
    <property type="protein sequence ID" value="NHN87731.1"/>
    <property type="molecule type" value="Genomic_DNA"/>
</dbReference>